<dbReference type="PANTHER" id="PTHR46564">
    <property type="entry name" value="TRANSPOSASE"/>
    <property type="match status" value="1"/>
</dbReference>
<dbReference type="Gene3D" id="3.30.420.10">
    <property type="entry name" value="Ribonuclease H-like superfamily/Ribonuclease H"/>
    <property type="match status" value="1"/>
</dbReference>
<dbReference type="GO" id="GO:0003676">
    <property type="term" value="F:nucleic acid binding"/>
    <property type="evidence" value="ECO:0007669"/>
    <property type="project" value="InterPro"/>
</dbReference>
<dbReference type="HOGENOM" id="CLU_056788_11_1_1"/>
<dbReference type="Pfam" id="PF13358">
    <property type="entry name" value="DDE_3"/>
    <property type="match status" value="1"/>
</dbReference>
<dbReference type="OrthoDB" id="2142724at2759"/>
<accession>A0A0D0CVV4</accession>
<evidence type="ECO:0000259" key="1">
    <source>
        <dbReference type="Pfam" id="PF13358"/>
    </source>
</evidence>
<name>A0A0D0CVV4_9AGAM</name>
<evidence type="ECO:0000313" key="2">
    <source>
        <dbReference type="EMBL" id="KIK75231.1"/>
    </source>
</evidence>
<keyword evidence="3" id="KW-1185">Reference proteome</keyword>
<dbReference type="EMBL" id="KN828256">
    <property type="protein sequence ID" value="KIK75231.1"/>
    <property type="molecule type" value="Genomic_DNA"/>
</dbReference>
<dbReference type="InParanoid" id="A0A0D0CVV4"/>
<dbReference type="Proteomes" id="UP000054538">
    <property type="component" value="Unassembled WGS sequence"/>
</dbReference>
<protein>
    <recommendedName>
        <fullName evidence="1">Tc1-like transposase DDE domain-containing protein</fullName>
    </recommendedName>
</protein>
<organism evidence="2 3">
    <name type="scientific">Paxillus rubicundulus Ve08.2h10</name>
    <dbReference type="NCBI Taxonomy" id="930991"/>
    <lineage>
        <taxon>Eukaryota</taxon>
        <taxon>Fungi</taxon>
        <taxon>Dikarya</taxon>
        <taxon>Basidiomycota</taxon>
        <taxon>Agaricomycotina</taxon>
        <taxon>Agaricomycetes</taxon>
        <taxon>Agaricomycetidae</taxon>
        <taxon>Boletales</taxon>
        <taxon>Paxilineae</taxon>
        <taxon>Paxillaceae</taxon>
        <taxon>Paxillus</taxon>
    </lineage>
</organism>
<dbReference type="AlphaFoldDB" id="A0A0D0CVV4"/>
<sequence length="134" mass="15201">VMHVAVERSVQKCLEYLTHIGAYTTEQLVFINESSVDCQTIYHGRAWSIRGTKAQCKEFFVHGQHYSVLPALSLKQGILHCSVVEGLFCTESFTEFIRCLLDNMEPFPTPNSVIVMDSCSIHKHPDIQVLVESR</sequence>
<reference evidence="2 3" key="1">
    <citation type="submission" date="2014-04" db="EMBL/GenBank/DDBJ databases">
        <authorList>
            <consortium name="DOE Joint Genome Institute"/>
            <person name="Kuo A."/>
            <person name="Kohler A."/>
            <person name="Jargeat P."/>
            <person name="Nagy L.G."/>
            <person name="Floudas D."/>
            <person name="Copeland A."/>
            <person name="Barry K.W."/>
            <person name="Cichocki N."/>
            <person name="Veneault-Fourrey C."/>
            <person name="LaButti K."/>
            <person name="Lindquist E.A."/>
            <person name="Lipzen A."/>
            <person name="Lundell T."/>
            <person name="Morin E."/>
            <person name="Murat C."/>
            <person name="Sun H."/>
            <person name="Tunlid A."/>
            <person name="Henrissat B."/>
            <person name="Grigoriev I.V."/>
            <person name="Hibbett D.S."/>
            <person name="Martin F."/>
            <person name="Nordberg H.P."/>
            <person name="Cantor M.N."/>
            <person name="Hua S.X."/>
        </authorList>
    </citation>
    <scope>NUCLEOTIDE SEQUENCE [LARGE SCALE GENOMIC DNA]</scope>
    <source>
        <strain evidence="2 3">Ve08.2h10</strain>
    </source>
</reference>
<reference evidence="3" key="2">
    <citation type="submission" date="2015-01" db="EMBL/GenBank/DDBJ databases">
        <title>Evolutionary Origins and Diversification of the Mycorrhizal Mutualists.</title>
        <authorList>
            <consortium name="DOE Joint Genome Institute"/>
            <consortium name="Mycorrhizal Genomics Consortium"/>
            <person name="Kohler A."/>
            <person name="Kuo A."/>
            <person name="Nagy L.G."/>
            <person name="Floudas D."/>
            <person name="Copeland A."/>
            <person name="Barry K.W."/>
            <person name="Cichocki N."/>
            <person name="Veneault-Fourrey C."/>
            <person name="LaButti K."/>
            <person name="Lindquist E.A."/>
            <person name="Lipzen A."/>
            <person name="Lundell T."/>
            <person name="Morin E."/>
            <person name="Murat C."/>
            <person name="Riley R."/>
            <person name="Ohm R."/>
            <person name="Sun H."/>
            <person name="Tunlid A."/>
            <person name="Henrissat B."/>
            <person name="Grigoriev I.V."/>
            <person name="Hibbett D.S."/>
            <person name="Martin F."/>
        </authorList>
    </citation>
    <scope>NUCLEOTIDE SEQUENCE [LARGE SCALE GENOMIC DNA]</scope>
    <source>
        <strain evidence="3">Ve08.2h10</strain>
    </source>
</reference>
<dbReference type="PANTHER" id="PTHR46564:SF1">
    <property type="entry name" value="TRANSPOSASE"/>
    <property type="match status" value="1"/>
</dbReference>
<evidence type="ECO:0000313" key="3">
    <source>
        <dbReference type="Proteomes" id="UP000054538"/>
    </source>
</evidence>
<proteinExistence type="predicted"/>
<feature type="domain" description="Tc1-like transposase DDE" evidence="1">
    <location>
        <begin position="27"/>
        <end position="133"/>
    </location>
</feature>
<dbReference type="InterPro" id="IPR038717">
    <property type="entry name" value="Tc1-like_DDE_dom"/>
</dbReference>
<gene>
    <name evidence="2" type="ORF">PAXRUDRAFT_173415</name>
</gene>
<dbReference type="InterPro" id="IPR036397">
    <property type="entry name" value="RNaseH_sf"/>
</dbReference>
<dbReference type="STRING" id="930991.A0A0D0CVV4"/>
<feature type="non-terminal residue" evidence="2">
    <location>
        <position position="134"/>
    </location>
</feature>